<proteinExistence type="predicted"/>
<dbReference type="AlphaFoldDB" id="A0A0H3ZVV5"/>
<dbReference type="EMBL" id="KP795610">
    <property type="protein sequence ID" value="AKN38697.1"/>
    <property type="molecule type" value="Genomic_DNA"/>
</dbReference>
<accession>A0A0H3ZVV5</accession>
<reference evidence="1" key="1">
    <citation type="journal article" date="2015" name="MBio">
        <title>Eco-Evolutionary Dynamics of Episomes among Ecologically Cohesive Bacterial Populations.</title>
        <authorList>
            <person name="Xue H."/>
            <person name="Cordero O.X."/>
            <person name="Camas F.M."/>
            <person name="Trimble W."/>
            <person name="Meyer F."/>
            <person name="Guglielmini J."/>
            <person name="Rocha E.P."/>
            <person name="Polz M.F."/>
        </authorList>
    </citation>
    <scope>NUCLEOTIDE SEQUENCE</scope>
    <source>
        <strain evidence="1">1F_145</strain>
    </source>
</reference>
<name>A0A0H3ZVV5_VIBSP</name>
<organism evidence="1">
    <name type="scientific">Vibrio splendidus</name>
    <dbReference type="NCBI Taxonomy" id="29497"/>
    <lineage>
        <taxon>Bacteria</taxon>
        <taxon>Pseudomonadati</taxon>
        <taxon>Pseudomonadota</taxon>
        <taxon>Gammaproteobacteria</taxon>
        <taxon>Vibrionales</taxon>
        <taxon>Vibrionaceae</taxon>
        <taxon>Vibrio</taxon>
    </lineage>
</organism>
<protein>
    <submittedName>
        <fullName evidence="1">Uncharacterized protein</fullName>
    </submittedName>
</protein>
<evidence type="ECO:0000313" key="1">
    <source>
        <dbReference type="EMBL" id="AKN38697.1"/>
    </source>
</evidence>
<sequence>MDSCPPPDIAISFKQAERVNTPVPFVLLEMASDIYASDGSVVRSAGMSMEEHTP</sequence>